<sequence length="502" mass="53057">MEESCPVSAVLSGDPSNVPGEDHFLKWDDKPASPPHPACSRLTDLPSFIPVDGGRSTRGGLLESFQHQGRGHLAVGRLGAQHLQTPAFWFCQRDGPWTGLSSKTPSSPHAEGYSSGTFSIKSEAEGQAGLLVPEKDHTCSPVQASACVDSAPGPEENGVHSEGRQPGAGRIVSGTLGNPDLSSKETEPSQEEDQRGSRPAPGARGPSAVLVEGLTFPVGEDEKGGEVRLPGPASLPECPSESGLAEAQDPSKSTENTERHEIGPSFPRRNILPETLSGSMTFAFRDGRALEASMLGLGRDGRGWQAVEGSGKTPGDPRELPEWLSGSPVNEVPVKTSGAAEPPGSPSLAEKAFGAEAGPVATQPGGTCAALHQRKRTARKARAGAPSRPRILAVGRPLGSTSFQRVVSPGDLGHWAFLPRSRWRGSEKWGPHSTFWEPGRPKRSQALMGPRQREGGRGPRRLQEPLRPSKDKDCLFRASACGQPPLVLAARKAGVPLKVHPE</sequence>
<gene>
    <name evidence="2" type="ORF">JRQ81_008002</name>
</gene>
<feature type="region of interest" description="Disordered" evidence="1">
    <location>
        <begin position="1"/>
        <end position="37"/>
    </location>
</feature>
<feature type="region of interest" description="Disordered" evidence="1">
    <location>
        <begin position="144"/>
        <end position="272"/>
    </location>
</feature>
<comment type="caution">
    <text evidence="2">The sequence shown here is derived from an EMBL/GenBank/DDBJ whole genome shotgun (WGS) entry which is preliminary data.</text>
</comment>
<feature type="region of interest" description="Disordered" evidence="1">
    <location>
        <begin position="425"/>
        <end position="472"/>
    </location>
</feature>
<feature type="compositionally biased region" description="Basic and acidic residues" evidence="1">
    <location>
        <begin position="20"/>
        <end position="31"/>
    </location>
</feature>
<keyword evidence="3" id="KW-1185">Reference proteome</keyword>
<name>A0A9Q0XCS2_9SAUR</name>
<evidence type="ECO:0000313" key="3">
    <source>
        <dbReference type="Proteomes" id="UP001142489"/>
    </source>
</evidence>
<evidence type="ECO:0000313" key="2">
    <source>
        <dbReference type="EMBL" id="KAJ7309909.1"/>
    </source>
</evidence>
<organism evidence="2 3">
    <name type="scientific">Phrynocephalus forsythii</name>
    <dbReference type="NCBI Taxonomy" id="171643"/>
    <lineage>
        <taxon>Eukaryota</taxon>
        <taxon>Metazoa</taxon>
        <taxon>Chordata</taxon>
        <taxon>Craniata</taxon>
        <taxon>Vertebrata</taxon>
        <taxon>Euteleostomi</taxon>
        <taxon>Lepidosauria</taxon>
        <taxon>Squamata</taxon>
        <taxon>Bifurcata</taxon>
        <taxon>Unidentata</taxon>
        <taxon>Episquamata</taxon>
        <taxon>Toxicofera</taxon>
        <taxon>Iguania</taxon>
        <taxon>Acrodonta</taxon>
        <taxon>Agamidae</taxon>
        <taxon>Agaminae</taxon>
        <taxon>Phrynocephalus</taxon>
    </lineage>
</organism>
<reference evidence="2" key="1">
    <citation type="journal article" date="2023" name="DNA Res.">
        <title>Chromosome-level genome assembly of Phrynocephalus forsythii using third-generation DNA sequencing and Hi-C analysis.</title>
        <authorList>
            <person name="Qi Y."/>
            <person name="Zhao W."/>
            <person name="Zhao Y."/>
            <person name="Niu C."/>
            <person name="Cao S."/>
            <person name="Zhang Y."/>
        </authorList>
    </citation>
    <scope>NUCLEOTIDE SEQUENCE</scope>
    <source>
        <tissue evidence="2">Muscle</tissue>
    </source>
</reference>
<dbReference type="Proteomes" id="UP001142489">
    <property type="component" value="Unassembled WGS sequence"/>
</dbReference>
<dbReference type="AlphaFoldDB" id="A0A9Q0XCS2"/>
<proteinExistence type="predicted"/>
<evidence type="ECO:0000256" key="1">
    <source>
        <dbReference type="SAM" id="MobiDB-lite"/>
    </source>
</evidence>
<feature type="compositionally biased region" description="Basic and acidic residues" evidence="1">
    <location>
        <begin position="182"/>
        <end position="196"/>
    </location>
</feature>
<feature type="compositionally biased region" description="Basic and acidic residues" evidence="1">
    <location>
        <begin position="451"/>
        <end position="472"/>
    </location>
</feature>
<feature type="region of interest" description="Disordered" evidence="1">
    <location>
        <begin position="300"/>
        <end position="326"/>
    </location>
</feature>
<protein>
    <submittedName>
        <fullName evidence="2">Uncharacterized protein</fullName>
    </submittedName>
</protein>
<dbReference type="EMBL" id="JAPFRF010000016">
    <property type="protein sequence ID" value="KAJ7309909.1"/>
    <property type="molecule type" value="Genomic_DNA"/>
</dbReference>
<accession>A0A9Q0XCS2</accession>